<feature type="repeat" description="ANK" evidence="3">
    <location>
        <begin position="762"/>
        <end position="794"/>
    </location>
</feature>
<reference evidence="5 6" key="1">
    <citation type="submission" date="2024-02" db="EMBL/GenBank/DDBJ databases">
        <title>Discinaceae phylogenomics.</title>
        <authorList>
            <person name="Dirks A.C."/>
            <person name="James T.Y."/>
        </authorList>
    </citation>
    <scope>NUCLEOTIDE SEQUENCE [LARGE SCALE GENOMIC DNA]</scope>
    <source>
        <strain evidence="5 6">ACD0624</strain>
    </source>
</reference>
<feature type="repeat" description="ANK" evidence="3">
    <location>
        <begin position="992"/>
        <end position="1024"/>
    </location>
</feature>
<dbReference type="PANTHER" id="PTHR24123">
    <property type="entry name" value="ANKYRIN REPEAT-CONTAINING"/>
    <property type="match status" value="1"/>
</dbReference>
<dbReference type="InterPro" id="IPR054471">
    <property type="entry name" value="GPIID_WHD"/>
</dbReference>
<dbReference type="PROSITE" id="PS50088">
    <property type="entry name" value="ANK_REPEAT"/>
    <property type="match status" value="11"/>
</dbReference>
<gene>
    <name evidence="5" type="ORF">Q9L58_007167</name>
</gene>
<feature type="repeat" description="ANK" evidence="3">
    <location>
        <begin position="894"/>
        <end position="926"/>
    </location>
</feature>
<feature type="repeat" description="ANK" evidence="3">
    <location>
        <begin position="795"/>
        <end position="827"/>
    </location>
</feature>
<proteinExistence type="predicted"/>
<name>A0ABR3GEB1_9PEZI</name>
<dbReference type="SUPFAM" id="SSF48403">
    <property type="entry name" value="Ankyrin repeat"/>
    <property type="match status" value="1"/>
</dbReference>
<dbReference type="PROSITE" id="PS50297">
    <property type="entry name" value="ANK_REP_REGION"/>
    <property type="match status" value="11"/>
</dbReference>
<dbReference type="EMBL" id="JBBBZM010000109">
    <property type="protein sequence ID" value="KAL0633926.1"/>
    <property type="molecule type" value="Genomic_DNA"/>
</dbReference>
<evidence type="ECO:0000256" key="1">
    <source>
        <dbReference type="ARBA" id="ARBA00022737"/>
    </source>
</evidence>
<dbReference type="PROSITE" id="PS50837">
    <property type="entry name" value="NACHT"/>
    <property type="match status" value="1"/>
</dbReference>
<evidence type="ECO:0000313" key="5">
    <source>
        <dbReference type="EMBL" id="KAL0633926.1"/>
    </source>
</evidence>
<feature type="repeat" description="ANK" evidence="3">
    <location>
        <begin position="828"/>
        <end position="860"/>
    </location>
</feature>
<dbReference type="InterPro" id="IPR056884">
    <property type="entry name" value="NPHP3-like_N"/>
</dbReference>
<feature type="repeat" description="ANK" evidence="3">
    <location>
        <begin position="1025"/>
        <end position="1049"/>
    </location>
</feature>
<comment type="caution">
    <text evidence="5">The sequence shown here is derived from an EMBL/GenBank/DDBJ whole genome shotgun (WGS) entry which is preliminary data.</text>
</comment>
<dbReference type="InterPro" id="IPR051165">
    <property type="entry name" value="Multifunctional_ANK_Repeat"/>
</dbReference>
<dbReference type="InterPro" id="IPR002110">
    <property type="entry name" value="Ankyrin_rpt"/>
</dbReference>
<dbReference type="Pfam" id="PF12796">
    <property type="entry name" value="Ank_2"/>
    <property type="match status" value="6"/>
</dbReference>
<dbReference type="InterPro" id="IPR007111">
    <property type="entry name" value="NACHT_NTPase"/>
</dbReference>
<evidence type="ECO:0000313" key="6">
    <source>
        <dbReference type="Proteomes" id="UP001447188"/>
    </source>
</evidence>
<evidence type="ECO:0000259" key="4">
    <source>
        <dbReference type="PROSITE" id="PS50837"/>
    </source>
</evidence>
<dbReference type="Pfam" id="PF24883">
    <property type="entry name" value="NPHP3_N"/>
    <property type="match status" value="1"/>
</dbReference>
<dbReference type="Gene3D" id="3.40.50.300">
    <property type="entry name" value="P-loop containing nucleotide triphosphate hydrolases"/>
    <property type="match status" value="1"/>
</dbReference>
<dbReference type="InterPro" id="IPR027417">
    <property type="entry name" value="P-loop_NTPase"/>
</dbReference>
<accession>A0ABR3GEB1</accession>
<dbReference type="Gene3D" id="1.25.40.20">
    <property type="entry name" value="Ankyrin repeat-containing domain"/>
    <property type="match status" value="5"/>
</dbReference>
<feature type="repeat" description="ANK" evidence="3">
    <location>
        <begin position="926"/>
        <end position="958"/>
    </location>
</feature>
<dbReference type="PRINTS" id="PR01415">
    <property type="entry name" value="ANKYRIN"/>
</dbReference>
<dbReference type="PANTHER" id="PTHR24123:SF33">
    <property type="entry name" value="PROTEIN HOS4"/>
    <property type="match status" value="1"/>
</dbReference>
<dbReference type="SUPFAM" id="SSF52540">
    <property type="entry name" value="P-loop containing nucleoside triphosphate hydrolases"/>
    <property type="match status" value="1"/>
</dbReference>
<dbReference type="Pfam" id="PF22939">
    <property type="entry name" value="WHD_GPIID"/>
    <property type="match status" value="1"/>
</dbReference>
<feature type="domain" description="NACHT" evidence="4">
    <location>
        <begin position="220"/>
        <end position="361"/>
    </location>
</feature>
<evidence type="ECO:0000256" key="3">
    <source>
        <dbReference type="PROSITE-ProRule" id="PRU00023"/>
    </source>
</evidence>
<keyword evidence="2 3" id="KW-0040">ANK repeat</keyword>
<dbReference type="Proteomes" id="UP001447188">
    <property type="component" value="Unassembled WGS sequence"/>
</dbReference>
<protein>
    <recommendedName>
        <fullName evidence="4">NACHT domain-containing protein</fullName>
    </recommendedName>
</protein>
<feature type="repeat" description="ANK" evidence="3">
    <location>
        <begin position="696"/>
        <end position="728"/>
    </location>
</feature>
<organism evidence="5 6">
    <name type="scientific">Discina gigas</name>
    <dbReference type="NCBI Taxonomy" id="1032678"/>
    <lineage>
        <taxon>Eukaryota</taxon>
        <taxon>Fungi</taxon>
        <taxon>Dikarya</taxon>
        <taxon>Ascomycota</taxon>
        <taxon>Pezizomycotina</taxon>
        <taxon>Pezizomycetes</taxon>
        <taxon>Pezizales</taxon>
        <taxon>Discinaceae</taxon>
        <taxon>Discina</taxon>
    </lineage>
</organism>
<feature type="repeat" description="ANK" evidence="3">
    <location>
        <begin position="959"/>
        <end position="991"/>
    </location>
</feature>
<dbReference type="SMART" id="SM00248">
    <property type="entry name" value="ANK"/>
    <property type="match status" value="12"/>
</dbReference>
<keyword evidence="6" id="KW-1185">Reference proteome</keyword>
<feature type="repeat" description="ANK" evidence="3">
    <location>
        <begin position="861"/>
        <end position="893"/>
    </location>
</feature>
<keyword evidence="1" id="KW-0677">Repeat</keyword>
<evidence type="ECO:0000256" key="2">
    <source>
        <dbReference type="ARBA" id="ARBA00023043"/>
    </source>
</evidence>
<sequence length="1054" mass="114194">MADVAETINAISQLAGKLYSLGTQYLEGTARAPEALHSLVNELYSLGNVLVTLRKFAAADPASKALELLNDPLPECYWDLEDLQEWLIPGIGRGEKSDTLEWSLGEDETLRRVTQIRRHKKLFSLAVTKDHLLLAKTTDRYFQRTWTVVPNIQDRVRSSFKQQHDTQTAEHRNTVLNWLSPEDPDIAHATISSRRQNNTGNWFLKSPEFLGWEKGQLGFRLLWGHGIPGAGKTFLSSAVIDYLKARSPAGYSVAYVYFDHHEPTLQTPLPVLSSLLKQLGRMSPRLPSSLSDLYTRLERERRRPTFEDLCAVLLSVASSKRVFFVFDALDECVEPKQGELLRLFGWMAEHNFSVFLTSRPNNSISATFCGAPEIEIRPRAEDLAKYIRDRIKRDPRTRGFVRRDGCRDRIIAGLLDSAVGMFLLVRLHMQYICEQRSAGGALRVLNELRQPSTAAQPLDAAYHRAIAQIRRQPAVSVELAFNVLSWLAKAQRKLRVSELATAVSVVPGRYNLAGIVLPSVTTLVAVCAGLVVVDACSGTIRLAHATVRGFLLKHSVLPADADVRLAFACVTYLSFDTLARGACGSAEQMAERVKTNPFLTYAAVYLAAHLEACPKERTTDVVLHFLRSAGAIESYLQAVNIKRQGLGMQMDNYRPQGVHALHIAAGIGHVEACRALLREDSQSAGGRGIMTIPDRKGRLALHVAAWKGHVAVVELLLENGADCSSRSYLGSTPLHWAAAEGQTVVVSRLLENGAECSAVGKDGQTPLHQAASLGHTAVVGRLLEKGADYSACTRFRDTPLHRAAYSGCLAVVRLLLEAGADPSAPARFGHTPLHLAAAGGHIAVVSLLLEKGADYSASVRFGQTPLHLAASEGHIAVVSLLLQKGANHSASERAGQTPLSGASDAGHAAVVSLLLEKGATNSAEINGRTPLHRAAYLGHTMVVRLLLESGADHSSIEKNGYTPLHWAAYAGHTEAANMLIEKGADPSASAIFGQTPLHLAASTGCTAMVELLLEKGADHSSSEEGGQTALHWAVSVGHEAVVALLLAKGGVTAD</sequence>
<feature type="repeat" description="ANK" evidence="3">
    <location>
        <begin position="729"/>
        <end position="761"/>
    </location>
</feature>
<dbReference type="InterPro" id="IPR036770">
    <property type="entry name" value="Ankyrin_rpt-contain_sf"/>
</dbReference>